<name>A0A4Y5N064_9PEZI</name>
<geneLocation type="mitochondrion" evidence="2"/>
<proteinExistence type="predicted"/>
<dbReference type="AlphaFoldDB" id="A0A4Y5N064"/>
<protein>
    <recommendedName>
        <fullName evidence="1">Homing endonuclease LAGLIDADG domain-containing protein</fullName>
    </recommendedName>
</protein>
<dbReference type="GO" id="GO:0005739">
    <property type="term" value="C:mitochondrion"/>
    <property type="evidence" value="ECO:0007669"/>
    <property type="project" value="UniProtKB-ARBA"/>
</dbReference>
<evidence type="ECO:0000313" key="2">
    <source>
        <dbReference type="EMBL" id="QCW06938.1"/>
    </source>
</evidence>
<evidence type="ECO:0000259" key="1">
    <source>
        <dbReference type="Pfam" id="PF00961"/>
    </source>
</evidence>
<dbReference type="PANTHER" id="PTHR36181:SF2">
    <property type="entry name" value="INTRON-ENCODED ENDONUCLEASE AI3-RELATED"/>
    <property type="match status" value="1"/>
</dbReference>
<dbReference type="InterPro" id="IPR004860">
    <property type="entry name" value="LAGLIDADG_dom"/>
</dbReference>
<dbReference type="InterPro" id="IPR027434">
    <property type="entry name" value="Homing_endonucl"/>
</dbReference>
<dbReference type="Gene3D" id="3.10.28.10">
    <property type="entry name" value="Homing endonucleases"/>
    <property type="match status" value="1"/>
</dbReference>
<dbReference type="SUPFAM" id="SSF55608">
    <property type="entry name" value="Homing endonucleases"/>
    <property type="match status" value="1"/>
</dbReference>
<dbReference type="Pfam" id="PF00961">
    <property type="entry name" value="LAGLIDADG_1"/>
    <property type="match status" value="1"/>
</dbReference>
<sequence>MNSKRFDFNLPSNHYNISVDWLFGFVEGDGLFSFSINDRSFILGVSQKGKTELLEAIKNFLYNVAMQIDQDFSLEFKDDFIKIYPNKDLFQLVVKRVVFIEKVIIPIIDNLVWHTKKYLDYCDWKNILNIRNKGFHYLSEGKALIERIIKQMNNNRLSTSIKPKDDKILLSAEIEKLLNKPSNYEMKEGKVFIISLNRYFKEISNTAQPIQLIEVKPKNIISTFNSLSDCVKFLGYGKSTVHNRLVKGIQFLYKGKLVYLQKYHYQNNINVILGIIL</sequence>
<dbReference type="PANTHER" id="PTHR36181">
    <property type="entry name" value="INTRON-ENCODED ENDONUCLEASE AI3-RELATED"/>
    <property type="match status" value="1"/>
</dbReference>
<dbReference type="InterPro" id="IPR051289">
    <property type="entry name" value="LAGLIDADG_Endonuclease"/>
</dbReference>
<dbReference type="GO" id="GO:0004519">
    <property type="term" value="F:endonuclease activity"/>
    <property type="evidence" value="ECO:0007669"/>
    <property type="project" value="InterPro"/>
</dbReference>
<accession>A0A4Y5N064</accession>
<reference evidence="2" key="1">
    <citation type="submission" date="2019-04" db="EMBL/GenBank/DDBJ databases">
        <authorList>
            <person name="Yu Z."/>
            <person name="Deng C."/>
        </authorList>
    </citation>
    <scope>NUCLEOTIDE SEQUENCE</scope>
</reference>
<gene>
    <name evidence="2" type="primary">orf277</name>
</gene>
<keyword evidence="2" id="KW-0496">Mitochondrion</keyword>
<organism evidence="2">
    <name type="scientific">Orbilia brochopaga</name>
    <dbReference type="NCBI Taxonomy" id="3140254"/>
    <lineage>
        <taxon>Eukaryota</taxon>
        <taxon>Fungi</taxon>
        <taxon>Dikarya</taxon>
        <taxon>Ascomycota</taxon>
        <taxon>Pezizomycotina</taxon>
        <taxon>Orbiliomycetes</taxon>
        <taxon>Orbiliales</taxon>
        <taxon>Orbiliaceae</taxon>
        <taxon>Orbilia</taxon>
    </lineage>
</organism>
<feature type="domain" description="Homing endonuclease LAGLIDADG" evidence="1">
    <location>
        <begin position="22"/>
        <end position="127"/>
    </location>
</feature>
<dbReference type="EMBL" id="MK820635">
    <property type="protein sequence ID" value="QCW06938.1"/>
    <property type="molecule type" value="Genomic_DNA"/>
</dbReference>